<dbReference type="CDD" id="cd02068">
    <property type="entry name" value="radical_SAM_B12_BD"/>
    <property type="match status" value="1"/>
</dbReference>
<dbReference type="GO" id="GO:0031419">
    <property type="term" value="F:cobalamin binding"/>
    <property type="evidence" value="ECO:0007669"/>
    <property type="project" value="InterPro"/>
</dbReference>
<evidence type="ECO:0000256" key="5">
    <source>
        <dbReference type="ARBA" id="ARBA00023014"/>
    </source>
</evidence>
<keyword evidence="7" id="KW-1185">Reference proteome</keyword>
<keyword evidence="2" id="KW-0949">S-adenosyl-L-methionine</keyword>
<dbReference type="SMART" id="SM00729">
    <property type="entry name" value="Elp3"/>
    <property type="match status" value="1"/>
</dbReference>
<dbReference type="GO" id="GO:0051536">
    <property type="term" value="F:iron-sulfur cluster binding"/>
    <property type="evidence" value="ECO:0007669"/>
    <property type="project" value="UniProtKB-KW"/>
</dbReference>
<evidence type="ECO:0000313" key="6">
    <source>
        <dbReference type="EMBL" id="QNU67071.1"/>
    </source>
</evidence>
<dbReference type="InterPro" id="IPR007197">
    <property type="entry name" value="rSAM"/>
</dbReference>
<evidence type="ECO:0000256" key="3">
    <source>
        <dbReference type="ARBA" id="ARBA00022723"/>
    </source>
</evidence>
<dbReference type="InterPro" id="IPR013785">
    <property type="entry name" value="Aldolase_TIM"/>
</dbReference>
<dbReference type="RefSeq" id="WP_137697137.1">
    <property type="nucleotide sequence ID" value="NZ_CP061336.1"/>
</dbReference>
<dbReference type="SFLD" id="SFLDG01082">
    <property type="entry name" value="B12-binding_domain_containing"/>
    <property type="match status" value="1"/>
</dbReference>
<reference evidence="6 7" key="1">
    <citation type="submission" date="2020-09" db="EMBL/GenBank/DDBJ databases">
        <title>Characterization and genome sequencing of Ruminiclostridium sp. nov. MA18.</title>
        <authorList>
            <person name="Rettenmaier R."/>
            <person name="Kowollik M.-L."/>
            <person name="Liebl W."/>
            <person name="Zverlov V."/>
        </authorList>
    </citation>
    <scope>NUCLEOTIDE SEQUENCE [LARGE SCALE GENOMIC DNA]</scope>
    <source>
        <strain evidence="6 7">MA18</strain>
    </source>
</reference>
<keyword evidence="5" id="KW-0411">Iron-sulfur</keyword>
<evidence type="ECO:0000256" key="2">
    <source>
        <dbReference type="ARBA" id="ARBA00022691"/>
    </source>
</evidence>
<dbReference type="Gene3D" id="3.40.50.280">
    <property type="entry name" value="Cobalamin-binding domain"/>
    <property type="match status" value="1"/>
</dbReference>
<dbReference type="Pfam" id="PF04055">
    <property type="entry name" value="Radical_SAM"/>
    <property type="match status" value="1"/>
</dbReference>
<gene>
    <name evidence="6" type="ORF">EHE19_000480</name>
</gene>
<name>A0A4U7JGH3_9FIRM</name>
<dbReference type="InterPro" id="IPR058240">
    <property type="entry name" value="rSAM_sf"/>
</dbReference>
<dbReference type="GO" id="GO:0003824">
    <property type="term" value="F:catalytic activity"/>
    <property type="evidence" value="ECO:0007669"/>
    <property type="project" value="InterPro"/>
</dbReference>
<keyword evidence="4" id="KW-0408">Iron</keyword>
<dbReference type="OrthoDB" id="9801424at2"/>
<dbReference type="Pfam" id="PF02310">
    <property type="entry name" value="B12-binding"/>
    <property type="match status" value="1"/>
</dbReference>
<dbReference type="InterPro" id="IPR006158">
    <property type="entry name" value="Cobalamin-bd"/>
</dbReference>
<sequence length="689" mass="80568">MINDTSCLLFHCCKYNNITPIITMGLWGLADLMTKNGYETKIVHTGIENELNKNFDVKDYIHKDLMLAGASAHWFPMVEESIDILKDIKKINPYVFTFLGGYSASYFAEEIMENYPWIDAVIRGDGEKPLLELADSLKNKNNNLSSVPNLIWRSNNDIIKNEISYISTPEDLENIEYANYSKYLYNYDYGKNYYFEKSSLVADFIPTDIPLSSTFYLLTGKGCPINCSICGGGRDAQNILNRRSKCMFLKKEQIVKTVKQAMAHGYKNMYVCFDPLPNAPKYFEYLEAIREENLDVDFSFGFWRLPTREIVHEFKKVTKNLLFDISPETISENVRKITKDAFYYSNKELYDTLDMLYDEKVYIHVYFCYFIPGETIDDLKADREAFWKINSEYAHYIEAIYIKISTDPASPLYREPEKYNVTLKVSNLKEHIEKGRQYKNSNILVHSINTVPESFQEKFEKTIFYDSGIKRIFKYQIKLLIKAFPSVNDFINYLDAFYEEVNLYDKDEASKVTDQFVLLEKLKSYSKKVLEKRNDINPVIIDIISYTQYLNVILEKKGDYLIWNQSDYTDINDCKIKLVPKASVVDLKYDVYKTTNHLIQNKEFIEFDERDNWLLFLNENDKISTYEITESLFEVIVRIQNNNTKTVKDIVSEVVLLYTEDADMALQIETELVYAIQQLGQKGLFCLAE</sequence>
<proteinExistence type="predicted"/>
<evidence type="ECO:0000256" key="1">
    <source>
        <dbReference type="ARBA" id="ARBA00001966"/>
    </source>
</evidence>
<protein>
    <submittedName>
        <fullName evidence="6">Radical SAM protein</fullName>
    </submittedName>
</protein>
<dbReference type="SFLD" id="SFLDS00029">
    <property type="entry name" value="Radical_SAM"/>
    <property type="match status" value="1"/>
</dbReference>
<dbReference type="KEGG" id="rher:EHE19_000480"/>
<organism evidence="6 7">
    <name type="scientific">Ruminiclostridium herbifermentans</name>
    <dbReference type="NCBI Taxonomy" id="2488810"/>
    <lineage>
        <taxon>Bacteria</taxon>
        <taxon>Bacillati</taxon>
        <taxon>Bacillota</taxon>
        <taxon>Clostridia</taxon>
        <taxon>Eubacteriales</taxon>
        <taxon>Oscillospiraceae</taxon>
        <taxon>Ruminiclostridium</taxon>
    </lineage>
</organism>
<dbReference type="InterPro" id="IPR051198">
    <property type="entry name" value="BchE-like"/>
</dbReference>
<evidence type="ECO:0000313" key="7">
    <source>
        <dbReference type="Proteomes" id="UP000306409"/>
    </source>
</evidence>
<evidence type="ECO:0000256" key="4">
    <source>
        <dbReference type="ARBA" id="ARBA00023004"/>
    </source>
</evidence>
<dbReference type="PANTHER" id="PTHR43409">
    <property type="entry name" value="ANAEROBIC MAGNESIUM-PROTOPORPHYRIN IX MONOMETHYL ESTER CYCLASE-RELATED"/>
    <property type="match status" value="1"/>
</dbReference>
<dbReference type="EMBL" id="CP061336">
    <property type="protein sequence ID" value="QNU67071.1"/>
    <property type="molecule type" value="Genomic_DNA"/>
</dbReference>
<accession>A0A4U7JGH3</accession>
<dbReference type="PROSITE" id="PS51332">
    <property type="entry name" value="B12_BINDING"/>
    <property type="match status" value="1"/>
</dbReference>
<dbReference type="SUPFAM" id="SSF102114">
    <property type="entry name" value="Radical SAM enzymes"/>
    <property type="match status" value="1"/>
</dbReference>
<dbReference type="Gene3D" id="3.20.20.70">
    <property type="entry name" value="Aldolase class I"/>
    <property type="match status" value="1"/>
</dbReference>
<comment type="cofactor">
    <cofactor evidence="1">
        <name>[4Fe-4S] cluster</name>
        <dbReference type="ChEBI" id="CHEBI:49883"/>
    </cofactor>
</comment>
<dbReference type="InterPro" id="IPR006638">
    <property type="entry name" value="Elp3/MiaA/NifB-like_rSAM"/>
</dbReference>
<dbReference type="AlphaFoldDB" id="A0A4U7JGH3"/>
<dbReference type="Proteomes" id="UP000306409">
    <property type="component" value="Chromosome"/>
</dbReference>
<dbReference type="PANTHER" id="PTHR43409:SF7">
    <property type="entry name" value="BLL1977 PROTEIN"/>
    <property type="match status" value="1"/>
</dbReference>
<keyword evidence="3" id="KW-0479">Metal-binding</keyword>
<dbReference type="GO" id="GO:0046872">
    <property type="term" value="F:metal ion binding"/>
    <property type="evidence" value="ECO:0007669"/>
    <property type="project" value="UniProtKB-KW"/>
</dbReference>